<evidence type="ECO:0000256" key="3">
    <source>
        <dbReference type="ARBA" id="ARBA00022490"/>
    </source>
</evidence>
<sequence>MAISVCNVDYDCASLPLISTIGFEGKISNGLHCDQSGQFIVYAIGANVIKADTKTGQQTFMIGHGNTVTCLDMERCGRYIASGGMNYMGFKTEVIIWDFYSGCKLGQYNHHLTRVNAVKFSFDGRYLMSIGNMDDGNVCIYDMERGKVICGMQAIKGRNGIPKVIASTNARNDVWVVGGDDYMSYWILDTKENRLRTERANLRMVKRDILSIVIDGQDEYAYCGTSTGDIVKVRLNLPSVDGFSCDKMDRLGPPASGPTLACCVGRKPLKGEKGRNNHLYKGGVTALKILESGDFIVGAGNGKVTQGKLIIMCSEGKPNDMISEYGPQMRVRGQVTSILLSCEDVLVGSTMNEIYYARLGCLDGTKMLLSGHYSVVNDITFPDGYSGVFASCNYEDVRIWNAAAMRELVRINVSNMTCHAIIFSRNGKSIISAWNDSHVRTYSVQTATPLWVIHHAHLRGVTALGISTTDRTLVTGGEEGQVRIWSICPQQLTPIAIMKEHIGPVTGLRMKRDDTQVATSSGDGSIIIWCLKKFLRISLILQDTLFLDVAWHPSDCQVLGVTHNHKLCYFEAFDGASIREVIASETDPIHSVDVSTDGLYIVTGGGDRQVKLWSYNEAKLLRKGVVHSSEITRVRFSPLSDYILSCCQDGSIFKWEFPKDLCCVSVSINPCPTKCHAKLEQPPITDGRGAPGLPMCT</sequence>
<name>A0A226EG07_FOLCA</name>
<dbReference type="InterPro" id="IPR050630">
    <property type="entry name" value="WD_repeat_EMAP"/>
</dbReference>
<dbReference type="SUPFAM" id="SSF50998">
    <property type="entry name" value="Quinoprotein alcohol dehydrogenase-like"/>
    <property type="match status" value="1"/>
</dbReference>
<comment type="caution">
    <text evidence="12">The sequence shown here is derived from an EMBL/GenBank/DDBJ whole genome shotgun (WGS) entry which is preliminary data.</text>
</comment>
<evidence type="ECO:0000256" key="1">
    <source>
        <dbReference type="ARBA" id="ARBA00004230"/>
    </source>
</evidence>
<dbReference type="PROSITE" id="PS50082">
    <property type="entry name" value="WD_REPEATS_2"/>
    <property type="match status" value="4"/>
</dbReference>
<feature type="repeat" description="WD" evidence="11">
    <location>
        <begin position="582"/>
        <end position="623"/>
    </location>
</feature>
<evidence type="ECO:0000313" key="12">
    <source>
        <dbReference type="EMBL" id="OXA56339.1"/>
    </source>
</evidence>
<evidence type="ECO:0000256" key="8">
    <source>
        <dbReference type="ARBA" id="ARBA00029552"/>
    </source>
</evidence>
<feature type="repeat" description="WD" evidence="11">
    <location>
        <begin position="627"/>
        <end position="656"/>
    </location>
</feature>
<dbReference type="PANTHER" id="PTHR13720">
    <property type="entry name" value="WD-40 REPEAT PROTEIN"/>
    <property type="match status" value="1"/>
</dbReference>
<comment type="similarity">
    <text evidence="7">Belongs to the CFAP52 family.</text>
</comment>
<organism evidence="12 13">
    <name type="scientific">Folsomia candida</name>
    <name type="common">Springtail</name>
    <dbReference type="NCBI Taxonomy" id="158441"/>
    <lineage>
        <taxon>Eukaryota</taxon>
        <taxon>Metazoa</taxon>
        <taxon>Ecdysozoa</taxon>
        <taxon>Arthropoda</taxon>
        <taxon>Hexapoda</taxon>
        <taxon>Collembola</taxon>
        <taxon>Entomobryomorpha</taxon>
        <taxon>Isotomoidea</taxon>
        <taxon>Isotomidae</taxon>
        <taxon>Proisotominae</taxon>
        <taxon>Folsomia</taxon>
    </lineage>
</organism>
<protein>
    <recommendedName>
        <fullName evidence="8">Cilia- and flagella-associated protein 52</fullName>
    </recommendedName>
</protein>
<evidence type="ECO:0000256" key="4">
    <source>
        <dbReference type="ARBA" id="ARBA00022574"/>
    </source>
</evidence>
<evidence type="ECO:0000256" key="6">
    <source>
        <dbReference type="ARBA" id="ARBA00022846"/>
    </source>
</evidence>
<dbReference type="EMBL" id="LNIX01000004">
    <property type="protein sequence ID" value="OXA56339.1"/>
    <property type="molecule type" value="Genomic_DNA"/>
</dbReference>
<keyword evidence="5" id="KW-0677">Repeat</keyword>
<evidence type="ECO:0000256" key="9">
    <source>
        <dbReference type="ARBA" id="ARBA00046056"/>
    </source>
</evidence>
<evidence type="ECO:0000256" key="7">
    <source>
        <dbReference type="ARBA" id="ARBA00029456"/>
    </source>
</evidence>
<dbReference type="PROSITE" id="PS50294">
    <property type="entry name" value="WD_REPEATS_REGION"/>
    <property type="match status" value="3"/>
</dbReference>
<keyword evidence="13" id="KW-1185">Reference proteome</keyword>
<dbReference type="InterPro" id="IPR001680">
    <property type="entry name" value="WD40_rpt"/>
</dbReference>
<accession>A0A226EG07</accession>
<dbReference type="Pfam" id="PF00400">
    <property type="entry name" value="WD40"/>
    <property type="match status" value="6"/>
</dbReference>
<dbReference type="Proteomes" id="UP000198287">
    <property type="component" value="Unassembled WGS sequence"/>
</dbReference>
<dbReference type="SMART" id="SM00320">
    <property type="entry name" value="WD40"/>
    <property type="match status" value="8"/>
</dbReference>
<proteinExistence type="inferred from homology"/>
<evidence type="ECO:0000256" key="2">
    <source>
        <dbReference type="ARBA" id="ARBA00004496"/>
    </source>
</evidence>
<comment type="subcellular location">
    <subcellularLocation>
        <location evidence="1">Cell projection</location>
        <location evidence="1">Cilium</location>
        <location evidence="1">Flagellum</location>
    </subcellularLocation>
    <subcellularLocation>
        <location evidence="2">Cytoplasm</location>
    </subcellularLocation>
</comment>
<dbReference type="AlphaFoldDB" id="A0A226EG07"/>
<evidence type="ECO:0000256" key="5">
    <source>
        <dbReference type="ARBA" id="ARBA00022737"/>
    </source>
</evidence>
<reference evidence="12 13" key="1">
    <citation type="submission" date="2015-12" db="EMBL/GenBank/DDBJ databases">
        <title>The genome of Folsomia candida.</title>
        <authorList>
            <person name="Faddeeva A."/>
            <person name="Derks M.F."/>
            <person name="Anvar Y."/>
            <person name="Smit S."/>
            <person name="Van Straalen N."/>
            <person name="Roelofs D."/>
        </authorList>
    </citation>
    <scope>NUCLEOTIDE SEQUENCE [LARGE SCALE GENOMIC DNA]</scope>
    <source>
        <strain evidence="12 13">VU population</strain>
        <tissue evidence="12">Whole body</tissue>
    </source>
</reference>
<keyword evidence="6 12" id="KW-0966">Cell projection</keyword>
<keyword evidence="6 12" id="KW-0969">Cilium</keyword>
<evidence type="ECO:0000256" key="10">
    <source>
        <dbReference type="ARBA" id="ARBA00047117"/>
    </source>
</evidence>
<dbReference type="OrthoDB" id="6252103at2759"/>
<dbReference type="Gene3D" id="2.130.10.10">
    <property type="entry name" value="YVTN repeat-like/Quinoprotein amine dehydrogenase"/>
    <property type="match status" value="3"/>
</dbReference>
<gene>
    <name evidence="12" type="ORF">Fcan01_09743</name>
</gene>
<comment type="subunit">
    <text evidence="10">Microtubule inner protein component of sperm flagellar doublet microtubules. Interacts with BRCA2. Interacts with the CCT chaperonin complex. Interacts with HSP70. Interacts with AK8. Interacts with CFAP45. Interacts with DNAI1. Interacts with IQDC.</text>
</comment>
<feature type="repeat" description="WD" evidence="11">
    <location>
        <begin position="498"/>
        <end position="529"/>
    </location>
</feature>
<dbReference type="InterPro" id="IPR011047">
    <property type="entry name" value="Quinoprotein_ADH-like_sf"/>
</dbReference>
<keyword evidence="3" id="KW-0963">Cytoplasm</keyword>
<keyword evidence="6 12" id="KW-0282">Flagellum</keyword>
<evidence type="ECO:0000313" key="13">
    <source>
        <dbReference type="Proteomes" id="UP000198287"/>
    </source>
</evidence>
<dbReference type="GO" id="GO:0005930">
    <property type="term" value="C:axoneme"/>
    <property type="evidence" value="ECO:0007669"/>
    <property type="project" value="UniProtKB-ARBA"/>
</dbReference>
<comment type="function">
    <text evidence="9">Microtubule inner protein (MIP) part of the dynein-decorated doublet microtubules (DMTs) in cilia axoneme. Important for proper ciliary and flagellar beating. May act in cooperation with CFAP45 and axonemal dynein subunit DNAH11. May play a role in cell growth and/or survival.</text>
</comment>
<feature type="repeat" description="WD" evidence="11">
    <location>
        <begin position="454"/>
        <end position="487"/>
    </location>
</feature>
<dbReference type="OMA" id="RIMVYNF"/>
<keyword evidence="4 11" id="KW-0853">WD repeat</keyword>
<evidence type="ECO:0000256" key="11">
    <source>
        <dbReference type="PROSITE-ProRule" id="PRU00221"/>
    </source>
</evidence>
<dbReference type="InterPro" id="IPR015943">
    <property type="entry name" value="WD40/YVTN_repeat-like_dom_sf"/>
</dbReference>
<dbReference type="GO" id="GO:0031514">
    <property type="term" value="C:motile cilium"/>
    <property type="evidence" value="ECO:0007669"/>
    <property type="project" value="UniProtKB-SubCell"/>
</dbReference>
<dbReference type="PANTHER" id="PTHR13720:SF14">
    <property type="entry name" value="CILIA- AND FLAGELLA-ASSOCIATED PROTEIN 52"/>
    <property type="match status" value="1"/>
</dbReference>
<dbReference type="STRING" id="158441.A0A226EG07"/>